<reference evidence="1 2" key="1">
    <citation type="submission" date="2018-06" db="EMBL/GenBank/DDBJ databases">
        <authorList>
            <consortium name="Pathogen Informatics"/>
            <person name="Doyle S."/>
        </authorList>
    </citation>
    <scope>NUCLEOTIDE SEQUENCE [LARGE SCALE GENOMIC DNA]</scope>
    <source>
        <strain evidence="1 2">NCTC11227</strain>
    </source>
</reference>
<dbReference type="AlphaFoldDB" id="A0A378PIM9"/>
<evidence type="ECO:0000313" key="1">
    <source>
        <dbReference type="EMBL" id="STY86631.1"/>
    </source>
</evidence>
<name>A0A378PIM9_9GAMM</name>
<evidence type="ECO:0000313" key="2">
    <source>
        <dbReference type="Proteomes" id="UP000255102"/>
    </source>
</evidence>
<dbReference type="Proteomes" id="UP000255102">
    <property type="component" value="Unassembled WGS sequence"/>
</dbReference>
<dbReference type="EMBL" id="UGPW01000001">
    <property type="protein sequence ID" value="STY86631.1"/>
    <property type="molecule type" value="Genomic_DNA"/>
</dbReference>
<accession>A0A378PIM9</accession>
<gene>
    <name evidence="1" type="ORF">NCTC11227_00618</name>
</gene>
<organism evidence="1 2">
    <name type="scientific">Moraxella ovis</name>
    <dbReference type="NCBI Taxonomy" id="29433"/>
    <lineage>
        <taxon>Bacteria</taxon>
        <taxon>Pseudomonadati</taxon>
        <taxon>Pseudomonadota</taxon>
        <taxon>Gammaproteobacteria</taxon>
        <taxon>Moraxellales</taxon>
        <taxon>Moraxellaceae</taxon>
        <taxon>Moraxella</taxon>
    </lineage>
</organism>
<proteinExistence type="predicted"/>
<protein>
    <submittedName>
        <fullName evidence="1">Uncharacterized protein</fullName>
    </submittedName>
</protein>
<sequence>MTNNEIVARFYHHDHTRDDEFAKKFVRFKMLVMCWMVWM</sequence>